<dbReference type="EMBL" id="CP121646">
    <property type="protein sequence ID" value="WFU63966.1"/>
    <property type="molecule type" value="Genomic_DNA"/>
</dbReference>
<name>A0ABY8JES6_9BRAD</name>
<dbReference type="RefSeq" id="WP_076824596.1">
    <property type="nucleotide sequence ID" value="NZ_CP121646.1"/>
</dbReference>
<dbReference type="SUPFAM" id="SSF103032">
    <property type="entry name" value="Hypothetical protein YwqG"/>
    <property type="match status" value="2"/>
</dbReference>
<reference evidence="2 3" key="1">
    <citation type="submission" date="2023-04" db="EMBL/GenBank/DDBJ databases">
        <title>Australian commercial rhizobial inoculants.</title>
        <authorList>
            <person name="Kohlmeier M.G."/>
            <person name="O'Hara G.W."/>
            <person name="Colombi E."/>
            <person name="Ramsay J.P."/>
            <person name="Terpolilli J."/>
        </authorList>
    </citation>
    <scope>NUCLEOTIDE SEQUENCE [LARGE SCALE GENOMIC DNA]</scope>
    <source>
        <strain evidence="2 3">CB627</strain>
    </source>
</reference>
<gene>
    <name evidence="2" type="ORF">QA636_42400</name>
</gene>
<dbReference type="InterPro" id="IPR015315">
    <property type="entry name" value="DUF1963"/>
</dbReference>
<keyword evidence="1" id="KW-0175">Coiled coil</keyword>
<accession>A0ABY8JES6</accession>
<dbReference type="Gene3D" id="2.30.320.10">
    <property type="entry name" value="YwqG-like"/>
    <property type="match status" value="2"/>
</dbReference>
<evidence type="ECO:0000313" key="2">
    <source>
        <dbReference type="EMBL" id="WFU63966.1"/>
    </source>
</evidence>
<evidence type="ECO:0000256" key="1">
    <source>
        <dbReference type="SAM" id="Coils"/>
    </source>
</evidence>
<feature type="coiled-coil region" evidence="1">
    <location>
        <begin position="226"/>
        <end position="253"/>
    </location>
</feature>
<keyword evidence="3" id="KW-1185">Reference proteome</keyword>
<sequence>MKDFIAKFLTYNLEMLAKASDEDPAAHDQNAVWLRAAIPACPAAAEIGWIGGNPELPDPFQWPSRDGQPYQFLCQINCASLPPSLWGGVGPRAGWLAFFAAVSGRIDVKVIHQPTLGPQRRNERAWQKSATGLYWVDDKYDGLLAPPPRWPLDFVHPVDGESCVPNRLRRNPSADAVFAIASWELQPIDWRTLELLVQEVLAQSRAWAARLTDAARQQEARLKQPRKELVTAFEQLAETAERLREALARSEAEQPFSLQSWLSHAELVLRIRELHNEITLQRGGSFVAALDKSEIELANGEGFLAPIWVKSKAPLFPPDTEQGRRYAGLVRLIQDLERDIQADVRMPSPDRGVSADLAGWLEYREKFPQDWEAYAARVRGIRKLYYAFWIDNAAALETTMAHGRGLPPPESWADARGRAESERDWAHEQLRRFGTAEASEGQRPAIARSRQQKAEALVAELEAVMRRIRDRQSEAAFVPDEWTALYRLLDERAADQALPEFWSTGYRVLRSEIAKQLYADDPDAVIPAARHPLETDWAFDAEQATLQIGGAPRGWCADFIEDKPNSVMLLQFPSNNLTHFRCGDVSDLVVSISRSDLERYDFKHVRVDVSN</sequence>
<dbReference type="InterPro" id="IPR035948">
    <property type="entry name" value="YwqG-like_sf"/>
</dbReference>
<dbReference type="Pfam" id="PF09234">
    <property type="entry name" value="DUF1963"/>
    <property type="match status" value="1"/>
</dbReference>
<organism evidence="2 3">
    <name type="scientific">Bradyrhizobium brasilense</name>
    <dbReference type="NCBI Taxonomy" id="1419277"/>
    <lineage>
        <taxon>Bacteria</taxon>
        <taxon>Pseudomonadati</taxon>
        <taxon>Pseudomonadota</taxon>
        <taxon>Alphaproteobacteria</taxon>
        <taxon>Hyphomicrobiales</taxon>
        <taxon>Nitrobacteraceae</taxon>
        <taxon>Bradyrhizobium</taxon>
    </lineage>
</organism>
<dbReference type="Proteomes" id="UP001221546">
    <property type="component" value="Chromosome"/>
</dbReference>
<proteinExistence type="predicted"/>
<evidence type="ECO:0000313" key="3">
    <source>
        <dbReference type="Proteomes" id="UP001221546"/>
    </source>
</evidence>
<protein>
    <submittedName>
        <fullName evidence="2">DUF1963 domain-containing protein</fullName>
    </submittedName>
</protein>